<sequence length="550" mass="58610">MGRIFDAIFYVITAPLRWFGRSRRFRVIAGALIVVALFFAATLWALDRFFPPANQASRVAAKLEPLPPLPPLSRPSYVIAPVAVSIDAIQRSIEASTPRNFSGQSGNPVSGLLQKADIGLTVNRGNMAVSGRAGELTVNTPLTGNLHITGQLGAAAGNLTGGVAGALGGLLGGGQLGGDLNKAIGGLAGRVLDQNVELRSQVTVRSRPEFATNWRVHPNLAAQISVADSAINIAGIRLNMAGEAKPLIEQQVNQQVANFEGRIRNDPIVEVTAREQWQKMCRSIPLGGGNTGLPALWLEMKPVRAAAAQPQIDARNVTLVIGVQAETRILAQATKPACPFPASLELVPPMENGKLVVGVPIDVPFTELNKLINAQLKGKRFPEDASAAVEVEVLRASLAAADDRLLISLRVKARERKSWFGFGAEADVDIWGRPKLDPQTQILRLTDISLAVETEAAYGLLGTAARAAMPYLQQALADNAMIDLTPFLNDAKKKIGEAMADFRQAGQGVAVDTAINSLRLNGIAFDSNTLRIIAEAEGTARISVTQLPRM</sequence>
<organism evidence="2 3">
    <name type="scientific">Undibacter mobilis</name>
    <dbReference type="NCBI Taxonomy" id="2292256"/>
    <lineage>
        <taxon>Bacteria</taxon>
        <taxon>Pseudomonadati</taxon>
        <taxon>Pseudomonadota</taxon>
        <taxon>Alphaproteobacteria</taxon>
        <taxon>Hyphomicrobiales</taxon>
        <taxon>Nitrobacteraceae</taxon>
        <taxon>Undibacter</taxon>
    </lineage>
</organism>
<dbReference type="Pfam" id="PF14356">
    <property type="entry name" value="DUF4403"/>
    <property type="match status" value="1"/>
</dbReference>
<keyword evidence="1" id="KW-0472">Membrane</keyword>
<dbReference type="InterPro" id="IPR025515">
    <property type="entry name" value="DUF4403"/>
</dbReference>
<comment type="caution">
    <text evidence="2">The sequence shown here is derived from an EMBL/GenBank/DDBJ whole genome shotgun (WGS) entry which is preliminary data.</text>
</comment>
<feature type="transmembrane region" description="Helical" evidence="1">
    <location>
        <begin position="27"/>
        <end position="46"/>
    </location>
</feature>
<evidence type="ECO:0000256" key="1">
    <source>
        <dbReference type="SAM" id="Phobius"/>
    </source>
</evidence>
<name>A0A371BBX4_9BRAD</name>
<accession>A0A371BBX4</accession>
<dbReference type="OrthoDB" id="8252144at2"/>
<proteinExistence type="predicted"/>
<keyword evidence="1" id="KW-1133">Transmembrane helix</keyword>
<reference evidence="3" key="1">
    <citation type="submission" date="2018-08" db="EMBL/GenBank/DDBJ databases">
        <authorList>
            <person name="Kim S.-J."/>
            <person name="Jung G.-Y."/>
        </authorList>
    </citation>
    <scope>NUCLEOTIDE SEQUENCE [LARGE SCALE GENOMIC DNA]</scope>
    <source>
        <strain evidence="3">GY_H</strain>
    </source>
</reference>
<keyword evidence="1" id="KW-0812">Transmembrane</keyword>
<evidence type="ECO:0000313" key="2">
    <source>
        <dbReference type="EMBL" id="RDV04851.1"/>
    </source>
</evidence>
<protein>
    <submittedName>
        <fullName evidence="2">DUF4403 family protein</fullName>
    </submittedName>
</protein>
<dbReference type="EMBL" id="QRGO01000001">
    <property type="protein sequence ID" value="RDV04851.1"/>
    <property type="molecule type" value="Genomic_DNA"/>
</dbReference>
<dbReference type="RefSeq" id="WP_115516878.1">
    <property type="nucleotide sequence ID" value="NZ_QRGO01000001.1"/>
</dbReference>
<gene>
    <name evidence="2" type="ORF">DXH78_09920</name>
</gene>
<dbReference type="Proteomes" id="UP000263993">
    <property type="component" value="Unassembled WGS sequence"/>
</dbReference>
<dbReference type="AlphaFoldDB" id="A0A371BBX4"/>
<evidence type="ECO:0000313" key="3">
    <source>
        <dbReference type="Proteomes" id="UP000263993"/>
    </source>
</evidence>
<keyword evidence="3" id="KW-1185">Reference proteome</keyword>